<keyword evidence="7 8" id="KW-0472">Membrane</keyword>
<evidence type="ECO:0000259" key="9">
    <source>
        <dbReference type="PROSITE" id="PS50893"/>
    </source>
</evidence>
<dbReference type="Gene3D" id="1.20.1560.10">
    <property type="entry name" value="ABC transporter type 1, transmembrane domain"/>
    <property type="match status" value="2"/>
</dbReference>
<feature type="transmembrane region" description="Helical" evidence="8">
    <location>
        <begin position="358"/>
        <end position="380"/>
    </location>
</feature>
<evidence type="ECO:0000256" key="7">
    <source>
        <dbReference type="ARBA" id="ARBA00023136"/>
    </source>
</evidence>
<feature type="transmembrane region" description="Helical" evidence="8">
    <location>
        <begin position="176"/>
        <end position="198"/>
    </location>
</feature>
<feature type="transmembrane region" description="Helical" evidence="8">
    <location>
        <begin position="778"/>
        <end position="799"/>
    </location>
</feature>
<evidence type="ECO:0000256" key="8">
    <source>
        <dbReference type="SAM" id="Phobius"/>
    </source>
</evidence>
<feature type="transmembrane region" description="Helical" evidence="8">
    <location>
        <begin position="734"/>
        <end position="758"/>
    </location>
</feature>
<evidence type="ECO:0000256" key="6">
    <source>
        <dbReference type="ARBA" id="ARBA00022989"/>
    </source>
</evidence>
<dbReference type="PROSITE" id="PS00211">
    <property type="entry name" value="ABC_TRANSPORTER_1"/>
    <property type="match status" value="1"/>
</dbReference>
<dbReference type="SUPFAM" id="SSF90123">
    <property type="entry name" value="ABC transporter transmembrane region"/>
    <property type="match status" value="2"/>
</dbReference>
<feature type="domain" description="ABC transporter" evidence="9">
    <location>
        <begin position="465"/>
        <end position="692"/>
    </location>
</feature>
<dbReference type="InterPro" id="IPR036640">
    <property type="entry name" value="ABC1_TM_sf"/>
</dbReference>
<evidence type="ECO:0000256" key="4">
    <source>
        <dbReference type="ARBA" id="ARBA00022741"/>
    </source>
</evidence>
<dbReference type="GO" id="GO:0016887">
    <property type="term" value="F:ATP hydrolysis activity"/>
    <property type="evidence" value="ECO:0007669"/>
    <property type="project" value="InterPro"/>
</dbReference>
<evidence type="ECO:0000256" key="1">
    <source>
        <dbReference type="ARBA" id="ARBA00004141"/>
    </source>
</evidence>
<dbReference type="PANTHER" id="PTHR24223:SF345">
    <property type="entry name" value="ABC MULTIDRUG TRANSPORTER (EUROFUNG)"/>
    <property type="match status" value="1"/>
</dbReference>
<feature type="transmembrane region" description="Helical" evidence="8">
    <location>
        <begin position="880"/>
        <end position="899"/>
    </location>
</feature>
<evidence type="ECO:0000256" key="3">
    <source>
        <dbReference type="ARBA" id="ARBA00022692"/>
    </source>
</evidence>
<dbReference type="CDD" id="cd18579">
    <property type="entry name" value="ABC_6TM_ABCC_D1"/>
    <property type="match status" value="1"/>
</dbReference>
<dbReference type="PANTHER" id="PTHR24223">
    <property type="entry name" value="ATP-BINDING CASSETTE SUB-FAMILY C"/>
    <property type="match status" value="1"/>
</dbReference>
<dbReference type="Pfam" id="PF00664">
    <property type="entry name" value="ABC_membrane"/>
    <property type="match status" value="2"/>
</dbReference>
<dbReference type="InterPro" id="IPR017871">
    <property type="entry name" value="ABC_transporter-like_CS"/>
</dbReference>
<dbReference type="InterPro" id="IPR003593">
    <property type="entry name" value="AAA+_ATPase"/>
</dbReference>
<dbReference type="Proteomes" id="UP000326565">
    <property type="component" value="Unassembled WGS sequence"/>
</dbReference>
<keyword evidence="12" id="KW-1185">Reference proteome</keyword>
<dbReference type="SMART" id="SM00382">
    <property type="entry name" value="AAA"/>
    <property type="match status" value="2"/>
</dbReference>
<dbReference type="InterPro" id="IPR044746">
    <property type="entry name" value="ABCC_6TM_D1"/>
</dbReference>
<feature type="transmembrane region" description="Helical" evidence="8">
    <location>
        <begin position="273"/>
        <end position="295"/>
    </location>
</feature>
<feature type="domain" description="ABC transmembrane type-1" evidence="10">
    <location>
        <begin position="745"/>
        <end position="1020"/>
    </location>
</feature>
<dbReference type="InterPro" id="IPR050173">
    <property type="entry name" value="ABC_transporter_C-like"/>
</dbReference>
<keyword evidence="6 8" id="KW-1133">Transmembrane helix</keyword>
<feature type="domain" description="ABC transporter" evidence="9">
    <location>
        <begin position="1059"/>
        <end position="1332"/>
    </location>
</feature>
<feature type="transmembrane region" description="Helical" evidence="8">
    <location>
        <begin position="963"/>
        <end position="986"/>
    </location>
</feature>
<dbReference type="Gene3D" id="3.40.50.300">
    <property type="entry name" value="P-loop containing nucleotide triphosphate hydrolases"/>
    <property type="match status" value="2"/>
</dbReference>
<protein>
    <submittedName>
        <fullName evidence="11">Putative ABC transporter</fullName>
    </submittedName>
</protein>
<keyword evidence="2" id="KW-0813">Transport</keyword>
<reference evidence="11 12" key="1">
    <citation type="submission" date="2019-04" db="EMBL/GenBank/DDBJ databases">
        <title>Friends and foes A comparative genomics study of 23 Aspergillus species from section Flavi.</title>
        <authorList>
            <consortium name="DOE Joint Genome Institute"/>
            <person name="Kjaerbolling I."/>
            <person name="Vesth T."/>
            <person name="Frisvad J.C."/>
            <person name="Nybo J.L."/>
            <person name="Theobald S."/>
            <person name="Kildgaard S."/>
            <person name="Isbrandt T."/>
            <person name="Kuo A."/>
            <person name="Sato A."/>
            <person name="Lyhne E.K."/>
            <person name="Kogle M.E."/>
            <person name="Wiebenga A."/>
            <person name="Kun R.S."/>
            <person name="Lubbers R.J."/>
            <person name="Makela M.R."/>
            <person name="Barry K."/>
            <person name="Chovatia M."/>
            <person name="Clum A."/>
            <person name="Daum C."/>
            <person name="Haridas S."/>
            <person name="He G."/>
            <person name="LaButti K."/>
            <person name="Lipzen A."/>
            <person name="Mondo S."/>
            <person name="Riley R."/>
            <person name="Salamov A."/>
            <person name="Simmons B.A."/>
            <person name="Magnuson J.K."/>
            <person name="Henrissat B."/>
            <person name="Mortensen U.H."/>
            <person name="Larsen T.O."/>
            <person name="Devries R.P."/>
            <person name="Grigoriev I.V."/>
            <person name="Machida M."/>
            <person name="Baker S.E."/>
            <person name="Andersen M.R."/>
        </authorList>
    </citation>
    <scope>NUCLEOTIDE SEQUENCE [LARGE SCALE GENOMIC DNA]</scope>
    <source>
        <strain evidence="11 12">CBS 151.66</strain>
    </source>
</reference>
<dbReference type="GO" id="GO:0140359">
    <property type="term" value="F:ABC-type transporter activity"/>
    <property type="evidence" value="ECO:0007669"/>
    <property type="project" value="InterPro"/>
</dbReference>
<keyword evidence="3 8" id="KW-0812">Transmembrane</keyword>
<dbReference type="GO" id="GO:0016020">
    <property type="term" value="C:membrane"/>
    <property type="evidence" value="ECO:0007669"/>
    <property type="project" value="UniProtKB-SubCell"/>
</dbReference>
<dbReference type="PROSITE" id="PS50893">
    <property type="entry name" value="ABC_TRANSPORTER_2"/>
    <property type="match status" value="2"/>
</dbReference>
<dbReference type="CDD" id="cd18580">
    <property type="entry name" value="ABC_6TM_ABCC_D2"/>
    <property type="match status" value="1"/>
</dbReference>
<dbReference type="InterPro" id="IPR027417">
    <property type="entry name" value="P-loop_NTPase"/>
</dbReference>
<dbReference type="Pfam" id="PF00005">
    <property type="entry name" value="ABC_tran"/>
    <property type="match status" value="2"/>
</dbReference>
<proteinExistence type="predicted"/>
<evidence type="ECO:0000313" key="12">
    <source>
        <dbReference type="Proteomes" id="UP000326565"/>
    </source>
</evidence>
<gene>
    <name evidence="11" type="ORF">BDV29DRAFT_182615</name>
</gene>
<evidence type="ECO:0000313" key="11">
    <source>
        <dbReference type="EMBL" id="KAB8069496.1"/>
    </source>
</evidence>
<keyword evidence="5" id="KW-0067">ATP-binding</keyword>
<dbReference type="OrthoDB" id="4139357at2759"/>
<dbReference type="InterPro" id="IPR044726">
    <property type="entry name" value="ABCC_6TM_D2"/>
</dbReference>
<organism evidence="11 12">
    <name type="scientific">Aspergillus leporis</name>
    <dbReference type="NCBI Taxonomy" id="41062"/>
    <lineage>
        <taxon>Eukaryota</taxon>
        <taxon>Fungi</taxon>
        <taxon>Dikarya</taxon>
        <taxon>Ascomycota</taxon>
        <taxon>Pezizomycotina</taxon>
        <taxon>Eurotiomycetes</taxon>
        <taxon>Eurotiomycetidae</taxon>
        <taxon>Eurotiales</taxon>
        <taxon>Aspergillaceae</taxon>
        <taxon>Aspergillus</taxon>
        <taxon>Aspergillus subgen. Circumdati</taxon>
    </lineage>
</organism>
<sequence>MYLVASLTGDVLLLTAPEENQYPLSNLMITSSAALKIALIFLESYSKESLLMPHYKQLPPEELAGIFGKAFFCWIHPILRNGYRNILRPEDIPQLERRLSSEELRRSILNAWDQRRKPETKHTLPVTLLRFARSAFIAPLLPRIFLIIFRYCQPVLINATVRFVNNGSQTEKKPSFGSWLIVLTSVIYIGLAISTAVYHHRLNRLQVMLRSALVGLIHNRSMLVQSGRHEDGAPITLMSVDVDILSTTGEMLHETWAQMLEVIVGTGLLASQIGWLCLIPLVIVFCCSWVSVYVAKHLQSRQRNWYAATQKRMAVTAAMLQSVKSMKMLGISGSLKSFLSRLRVQEIEASKNLRWVMVGYNASANGLGMFAPVITLVLYASIARARGDSALPAETAFTSIALLAMVTHPANMVMTIVPRAIASLSNSERILKYMMQDTNEDHRLDIGKASLNISNYPESDREPAIILADTTIQYPHSSKPTLEQINCKIYKGSIVMCSGPVGAGKTTLARAILGEVTTSGSAILTSSKRIGVCSQEPWLPSGSIKDVICGGAKLDGRWYQTVLLACDLTNDLESLLKGDTTEIKFPGFNLSEGQRQRVALARVLYARCDIVILDDTFRALDGRTEKTIVDNLLGPGGIFRKQGTTVLVITNSAQYFPLADQILILSDSKVQMQGTWSELRLKVQQIAKFIPNEVVDKDALQIKSTVGTDTKAVSRIDAAQDLTRQSGDLTLYKYYLNALGVWNGLFMMIFTALYSFFITFSQYWLKWWTEADSKCTPFYMGGYMILALAAWISTNGTMWSTQIRIAPKSGTVLHNRLLDTIVGAPLSYFSDNKIGIILNRFGEDIKLVDRQLPAAFAALATQVCKLLVQATILFSVNREMAATLPLCIIAVFLVQRIYLRTSRQLRFLEIESMSALYSSVIETVDGLSTIRALNWQQKCEGDILKTIDSSQRPSYLLFCLQRWLNLVLDLLIAAVAVGLVALSITFQGTNGAASVGVSLNMIILANTTLLRLVENWTTLEVSLGAIARLRSVVAETPQEENNHEQNWVPPTNWPVSGDIVVQNVEASYSPEKLALESINLEVNDGQKVIICGRTGSGKSTLLLSLLRLLDSQCGSIIVDGIDTSNIHKTYLRRHCYITVPQDPFILTSATLRFNLDPDETMPATTLIQALEKTGLWKHFHHFSKLGHQGLLLSDEALLDLPMSSLPPLSAGQLQLLSLSRALAHAQAVSDSTFCNLYTTPSPEKRKPIVLLDEATSAMDPDTDGLMQDVIEEEFTRKGYTVILVAHRVSNIVKGFRDGVDAVVWMAEGRIERVAHTQQDAGLGSEDGGEEGST</sequence>
<feature type="domain" description="ABC transmembrane type-1" evidence="10">
    <location>
        <begin position="144"/>
        <end position="422"/>
    </location>
</feature>
<accession>A0A5N5WLS0</accession>
<dbReference type="GO" id="GO:0005524">
    <property type="term" value="F:ATP binding"/>
    <property type="evidence" value="ECO:0007669"/>
    <property type="project" value="UniProtKB-KW"/>
</dbReference>
<dbReference type="PROSITE" id="PS50929">
    <property type="entry name" value="ABC_TM1F"/>
    <property type="match status" value="2"/>
</dbReference>
<dbReference type="InterPro" id="IPR003439">
    <property type="entry name" value="ABC_transporter-like_ATP-bd"/>
</dbReference>
<keyword evidence="4" id="KW-0547">Nucleotide-binding</keyword>
<dbReference type="FunFam" id="1.20.1560.10:FF:000066">
    <property type="entry name" value="ABC multidrug transporter (Eurofung)"/>
    <property type="match status" value="1"/>
</dbReference>
<evidence type="ECO:0000259" key="10">
    <source>
        <dbReference type="PROSITE" id="PS50929"/>
    </source>
</evidence>
<name>A0A5N5WLS0_9EURO</name>
<evidence type="ECO:0000256" key="2">
    <source>
        <dbReference type="ARBA" id="ARBA00022448"/>
    </source>
</evidence>
<feature type="transmembrane region" description="Helical" evidence="8">
    <location>
        <begin position="854"/>
        <end position="874"/>
    </location>
</feature>
<dbReference type="InterPro" id="IPR011527">
    <property type="entry name" value="ABC1_TM_dom"/>
</dbReference>
<dbReference type="SUPFAM" id="SSF52540">
    <property type="entry name" value="P-loop containing nucleoside triphosphate hydrolases"/>
    <property type="match status" value="2"/>
</dbReference>
<feature type="transmembrane region" description="Helical" evidence="8">
    <location>
        <begin position="400"/>
        <end position="422"/>
    </location>
</feature>
<evidence type="ECO:0000256" key="5">
    <source>
        <dbReference type="ARBA" id="ARBA00022840"/>
    </source>
</evidence>
<comment type="subcellular location">
    <subcellularLocation>
        <location evidence="1">Membrane</location>
        <topology evidence="1">Multi-pass membrane protein</topology>
    </subcellularLocation>
</comment>
<dbReference type="EMBL" id="ML732338">
    <property type="protein sequence ID" value="KAB8069496.1"/>
    <property type="molecule type" value="Genomic_DNA"/>
</dbReference>